<evidence type="ECO:0000259" key="2">
    <source>
        <dbReference type="Pfam" id="PF04909"/>
    </source>
</evidence>
<dbReference type="RefSeq" id="WP_162318697.1">
    <property type="nucleotide sequence ID" value="NZ_JAHQXF010000003.1"/>
</dbReference>
<dbReference type="InterPro" id="IPR006680">
    <property type="entry name" value="Amidohydro-rel"/>
</dbReference>
<dbReference type="Proteomes" id="UP000766550">
    <property type="component" value="Unassembled WGS sequence"/>
</dbReference>
<dbReference type="InterPro" id="IPR032466">
    <property type="entry name" value="Metal_Hydrolase"/>
</dbReference>
<evidence type="ECO:0000313" key="3">
    <source>
        <dbReference type="EMBL" id="MBV0926103.1"/>
    </source>
</evidence>
<feature type="domain" description="Amidohydrolase-related" evidence="2">
    <location>
        <begin position="4"/>
        <end position="263"/>
    </location>
</feature>
<dbReference type="EMBL" id="JAHQXF010000003">
    <property type="protein sequence ID" value="MBV0926103.1"/>
    <property type="molecule type" value="Genomic_DNA"/>
</dbReference>
<dbReference type="SUPFAM" id="SSF51556">
    <property type="entry name" value="Metallo-dependent hydrolases"/>
    <property type="match status" value="1"/>
</dbReference>
<evidence type="ECO:0000256" key="1">
    <source>
        <dbReference type="ARBA" id="ARBA00038310"/>
    </source>
</evidence>
<comment type="similarity">
    <text evidence="1">Belongs to the metallo-dependent hydrolases superfamily.</text>
</comment>
<organism evidence="3 4">
    <name type="scientific">Haloarcula limicola</name>
    <dbReference type="NCBI Taxonomy" id="1429915"/>
    <lineage>
        <taxon>Archaea</taxon>
        <taxon>Methanobacteriati</taxon>
        <taxon>Methanobacteriota</taxon>
        <taxon>Stenosarchaea group</taxon>
        <taxon>Halobacteria</taxon>
        <taxon>Halobacteriales</taxon>
        <taxon>Haloarculaceae</taxon>
        <taxon>Haloarcula</taxon>
    </lineage>
</organism>
<dbReference type="Gene3D" id="3.20.20.140">
    <property type="entry name" value="Metal-dependent hydrolases"/>
    <property type="match status" value="1"/>
</dbReference>
<proteinExistence type="inferred from homology"/>
<dbReference type="PANTHER" id="PTHR43569">
    <property type="entry name" value="AMIDOHYDROLASE"/>
    <property type="match status" value="1"/>
</dbReference>
<sequence>MRFVDTHTHTWGADTEELPWPAEILPPGWDGAYTARDLIADMDAAGVEESVMVTTPMYGRGVRANEYAMRAIEAYPDRLWGVGLMDFYGDDPEAVRADLRRVVGHDRMLGVRMHACLRYEEHSTELDRTADWILDDELEPVWEEAAAQDTSIFVFPKAEQLSMIETLAGRYPDVQLVVDHMAFPDETTDPDAEPWTDFESLADHENVAVKVSSLPRSSESGWPYEDLWDYVRHLADWFGAERLMLGSDYPWMDDWADYEECLSWVEEVPFLSARDYSYLAHRTFESVHES</sequence>
<dbReference type="InterPro" id="IPR052350">
    <property type="entry name" value="Metallo-dep_Lactonases"/>
</dbReference>
<dbReference type="GO" id="GO:0016787">
    <property type="term" value="F:hydrolase activity"/>
    <property type="evidence" value="ECO:0007669"/>
    <property type="project" value="InterPro"/>
</dbReference>
<evidence type="ECO:0000313" key="4">
    <source>
        <dbReference type="Proteomes" id="UP000766550"/>
    </source>
</evidence>
<name>A0A8J7YCS7_9EURY</name>
<dbReference type="PANTHER" id="PTHR43569:SF2">
    <property type="entry name" value="AMIDOHYDROLASE-RELATED DOMAIN-CONTAINING PROTEIN"/>
    <property type="match status" value="1"/>
</dbReference>
<gene>
    <name evidence="3" type="ORF">KTS45_18005</name>
</gene>
<reference evidence="3 4" key="1">
    <citation type="submission" date="2021-06" db="EMBL/GenBank/DDBJ databases">
        <title>New haloarchaea isolates fom saline soil.</title>
        <authorList>
            <person name="Duran-Viseras A."/>
            <person name="Sanchez-Porro C.S."/>
            <person name="Ventosa A."/>
        </authorList>
    </citation>
    <scope>NUCLEOTIDE SEQUENCE [LARGE SCALE GENOMIC DNA]</scope>
    <source>
        <strain evidence="3 4">JCM 183640</strain>
    </source>
</reference>
<comment type="caution">
    <text evidence="3">The sequence shown here is derived from an EMBL/GenBank/DDBJ whole genome shotgun (WGS) entry which is preliminary data.</text>
</comment>
<dbReference type="AlphaFoldDB" id="A0A8J7YCS7"/>
<dbReference type="Pfam" id="PF04909">
    <property type="entry name" value="Amidohydro_2"/>
    <property type="match status" value="1"/>
</dbReference>
<dbReference type="OrthoDB" id="34429at2157"/>
<protein>
    <submittedName>
        <fullName evidence="3">Amidohydrolase</fullName>
    </submittedName>
</protein>
<keyword evidence="4" id="KW-1185">Reference proteome</keyword>
<accession>A0A8J7YCS7</accession>